<dbReference type="InterPro" id="IPR050091">
    <property type="entry name" value="PKS_NRPS_Biosynth_Enz"/>
</dbReference>
<dbReference type="Gene3D" id="3.40.47.10">
    <property type="match status" value="1"/>
</dbReference>
<comment type="catalytic activity">
    <reaction evidence="12">
        <text>(3R)-hydroxyhexanoyl-[ACP] = (2E)-hexenoyl-[ACP] + H2O</text>
        <dbReference type="Rhea" id="RHEA:41828"/>
        <dbReference type="Rhea" id="RHEA-COMP:9630"/>
        <dbReference type="Rhea" id="RHEA-COMP:9631"/>
        <dbReference type="ChEBI" id="CHEBI:15377"/>
        <dbReference type="ChEBI" id="CHEBI:78457"/>
        <dbReference type="ChEBI" id="CHEBI:78458"/>
    </reaction>
    <physiologicalReaction direction="left-to-right" evidence="12">
        <dbReference type="Rhea" id="RHEA:41829"/>
    </physiologicalReaction>
</comment>
<evidence type="ECO:0000256" key="13">
    <source>
        <dbReference type="ARBA" id="ARBA00023388"/>
    </source>
</evidence>
<dbReference type="InterPro" id="IPR006162">
    <property type="entry name" value="Ppantetheine_attach_site"/>
</dbReference>
<comment type="catalytic activity">
    <reaction evidence="18">
        <text>(3R)-hydroxybutanoyl-[ACP] = (2E)-butenoyl-[ACP] + H2O</text>
        <dbReference type="Rhea" id="RHEA:41808"/>
        <dbReference type="Rhea" id="RHEA-COMP:9626"/>
        <dbReference type="Rhea" id="RHEA-COMP:9627"/>
        <dbReference type="ChEBI" id="CHEBI:15377"/>
        <dbReference type="ChEBI" id="CHEBI:78451"/>
        <dbReference type="ChEBI" id="CHEBI:78453"/>
    </reaction>
    <physiologicalReaction direction="left-to-right" evidence="18">
        <dbReference type="Rhea" id="RHEA:41809"/>
    </physiologicalReaction>
</comment>
<dbReference type="SMART" id="SM01294">
    <property type="entry name" value="PKS_PP_betabranch"/>
    <property type="match status" value="1"/>
</dbReference>
<dbReference type="FunFam" id="3.40.50.720:FF:000209">
    <property type="entry name" value="Polyketide synthase Pks12"/>
    <property type="match status" value="1"/>
</dbReference>
<gene>
    <name evidence="55" type="ORF">ACRB68_57540</name>
</gene>
<reference evidence="55 56" key="1">
    <citation type="submission" date="2019-10" db="EMBL/GenBank/DDBJ databases">
        <title>Actinomadura rubteroloni sp. nov. and Actinomadura macrotermitis sp. nov., isolated from the gut of fungus growing-termite Macrotermes natalensis.</title>
        <authorList>
            <person name="Benndorf R."/>
            <person name="Martin K."/>
            <person name="Kuefner M."/>
            <person name="De Beer W."/>
            <person name="Kaster A.-K."/>
            <person name="Vollmers J."/>
            <person name="Poulsen M."/>
            <person name="Beemelmanns C."/>
        </authorList>
    </citation>
    <scope>NUCLEOTIDE SEQUENCE [LARGE SCALE GENOMIC DNA]</scope>
    <source>
        <strain evidence="55 56">RB68</strain>
    </source>
</reference>
<dbReference type="SMART" id="SM00825">
    <property type="entry name" value="PKS_KS"/>
    <property type="match status" value="1"/>
</dbReference>
<evidence type="ECO:0000256" key="6">
    <source>
        <dbReference type="ARBA" id="ARBA00022898"/>
    </source>
</evidence>
<dbReference type="GO" id="GO:0016297">
    <property type="term" value="F:fatty acyl-[ACP] hydrolase activity"/>
    <property type="evidence" value="ECO:0007669"/>
    <property type="project" value="UniProtKB-EC"/>
</dbReference>
<dbReference type="InterPro" id="IPR018201">
    <property type="entry name" value="Ketoacyl_synth_AS"/>
</dbReference>
<evidence type="ECO:0000256" key="17">
    <source>
        <dbReference type="ARBA" id="ARBA00023401"/>
    </source>
</evidence>
<feature type="region of interest" description="Disordered" evidence="51">
    <location>
        <begin position="436"/>
        <end position="462"/>
    </location>
</feature>
<dbReference type="FunFam" id="1.10.1200.10:FF:000007">
    <property type="entry name" value="Probable polyketide synthase pks17"/>
    <property type="match status" value="1"/>
</dbReference>
<dbReference type="GO" id="GO:0019171">
    <property type="term" value="F:(3R)-hydroxyacyl-[acyl-carrier-protein] dehydratase activity"/>
    <property type="evidence" value="ECO:0007669"/>
    <property type="project" value="UniProtKB-EC"/>
</dbReference>
<dbReference type="Pfam" id="PF02801">
    <property type="entry name" value="Ketoacyl-synt_C"/>
    <property type="match status" value="1"/>
</dbReference>
<feature type="compositionally biased region" description="Low complexity" evidence="51">
    <location>
        <begin position="1472"/>
        <end position="1486"/>
    </location>
</feature>
<dbReference type="OrthoDB" id="4537517at2"/>
<comment type="caution">
    <text evidence="55">The sequence shown here is derived from an EMBL/GenBank/DDBJ whole genome shotgun (WGS) entry which is preliminary data.</text>
</comment>
<dbReference type="SUPFAM" id="SSF55048">
    <property type="entry name" value="Probable ACP-binding domain of malonyl-CoA ACP transacylase"/>
    <property type="match status" value="2"/>
</dbReference>
<dbReference type="GO" id="GO:0006633">
    <property type="term" value="P:fatty acid biosynthetic process"/>
    <property type="evidence" value="ECO:0007669"/>
    <property type="project" value="InterPro"/>
</dbReference>
<comment type="catalytic activity">
    <reaction evidence="40">
        <text>3-oxotetradecanoyl-[ACP] + NADPH + H(+) = (3R)-hydroxytetradecanoyl-[ACP] + NADP(+)</text>
        <dbReference type="Rhea" id="RHEA:41888"/>
        <dbReference type="Rhea" id="RHEA-COMP:9645"/>
        <dbReference type="Rhea" id="RHEA-COMP:9646"/>
        <dbReference type="ChEBI" id="CHEBI:15378"/>
        <dbReference type="ChEBI" id="CHEBI:57783"/>
        <dbReference type="ChEBI" id="CHEBI:58349"/>
        <dbReference type="ChEBI" id="CHEBI:78473"/>
        <dbReference type="ChEBI" id="CHEBI:78474"/>
    </reaction>
    <physiologicalReaction direction="left-to-right" evidence="40">
        <dbReference type="Rhea" id="RHEA:41889"/>
    </physiologicalReaction>
</comment>
<dbReference type="Pfam" id="PF08240">
    <property type="entry name" value="ADH_N"/>
    <property type="match status" value="1"/>
</dbReference>
<evidence type="ECO:0000256" key="51">
    <source>
        <dbReference type="SAM" id="MobiDB-lite"/>
    </source>
</evidence>
<dbReference type="PANTHER" id="PTHR43775">
    <property type="entry name" value="FATTY ACID SYNTHASE"/>
    <property type="match status" value="1"/>
</dbReference>
<dbReference type="InterPro" id="IPR016039">
    <property type="entry name" value="Thiolase-like"/>
</dbReference>
<evidence type="ECO:0000256" key="1">
    <source>
        <dbReference type="ARBA" id="ARBA00005189"/>
    </source>
</evidence>
<dbReference type="PROSITE" id="PS50075">
    <property type="entry name" value="CARRIER"/>
    <property type="match status" value="1"/>
</dbReference>
<dbReference type="EMBL" id="WEGH01000004">
    <property type="protein sequence ID" value="MQY07652.1"/>
    <property type="molecule type" value="Genomic_DNA"/>
</dbReference>
<feature type="active site" description="Proton acceptor; for dehydratase activity" evidence="50">
    <location>
        <position position="1395"/>
    </location>
</feature>
<comment type="catalytic activity">
    <reaction evidence="27">
        <text>(2E)-hexadecenoyl-[ACP] + NADPH + H(+) = hexadecanoyl-[ACP] + NADP(+)</text>
        <dbReference type="Rhea" id="RHEA:41912"/>
        <dbReference type="Rhea" id="RHEA-COMP:9651"/>
        <dbReference type="Rhea" id="RHEA-COMP:9652"/>
        <dbReference type="ChEBI" id="CHEBI:15378"/>
        <dbReference type="ChEBI" id="CHEBI:57783"/>
        <dbReference type="ChEBI" id="CHEBI:58349"/>
        <dbReference type="ChEBI" id="CHEBI:78481"/>
        <dbReference type="ChEBI" id="CHEBI:78483"/>
    </reaction>
    <physiologicalReaction direction="left-to-right" evidence="27">
        <dbReference type="Rhea" id="RHEA:41913"/>
    </physiologicalReaction>
</comment>
<name>A0A7K0C3I7_9ACTN</name>
<dbReference type="Gene3D" id="1.10.1200.10">
    <property type="entry name" value="ACP-like"/>
    <property type="match status" value="1"/>
</dbReference>
<evidence type="ECO:0000256" key="9">
    <source>
        <dbReference type="ARBA" id="ARBA00023315"/>
    </source>
</evidence>
<dbReference type="InterPro" id="IPR049900">
    <property type="entry name" value="PKS_mFAS_DH"/>
</dbReference>
<comment type="catalytic activity">
    <reaction evidence="47">
        <text>butanoyl-[ACP] + malonyl-[ACP] + H(+) = 3-oxohexanoyl-[ACP] + holo-[ACP] + CO2</text>
        <dbReference type="Rhea" id="RHEA:41820"/>
        <dbReference type="Rhea" id="RHEA-COMP:9623"/>
        <dbReference type="Rhea" id="RHEA-COMP:9628"/>
        <dbReference type="Rhea" id="RHEA-COMP:9629"/>
        <dbReference type="Rhea" id="RHEA-COMP:9685"/>
        <dbReference type="ChEBI" id="CHEBI:15378"/>
        <dbReference type="ChEBI" id="CHEBI:16526"/>
        <dbReference type="ChEBI" id="CHEBI:64479"/>
        <dbReference type="ChEBI" id="CHEBI:78449"/>
        <dbReference type="ChEBI" id="CHEBI:78454"/>
        <dbReference type="ChEBI" id="CHEBI:78456"/>
    </reaction>
    <physiologicalReaction direction="left-to-right" evidence="47">
        <dbReference type="Rhea" id="RHEA:41821"/>
    </physiologicalReaction>
</comment>
<organism evidence="55 56">
    <name type="scientific">Actinomadura macrotermitis</name>
    <dbReference type="NCBI Taxonomy" id="2585200"/>
    <lineage>
        <taxon>Bacteria</taxon>
        <taxon>Bacillati</taxon>
        <taxon>Actinomycetota</taxon>
        <taxon>Actinomycetes</taxon>
        <taxon>Streptosporangiales</taxon>
        <taxon>Thermomonosporaceae</taxon>
        <taxon>Actinomadura</taxon>
    </lineage>
</organism>
<dbReference type="Pfam" id="PF13602">
    <property type="entry name" value="ADH_zinc_N_2"/>
    <property type="match status" value="1"/>
</dbReference>
<evidence type="ECO:0000256" key="2">
    <source>
        <dbReference type="ARBA" id="ARBA00022450"/>
    </source>
</evidence>
<dbReference type="PROSITE" id="PS00606">
    <property type="entry name" value="KS3_1"/>
    <property type="match status" value="1"/>
</dbReference>
<dbReference type="InterPro" id="IPR020841">
    <property type="entry name" value="PKS_Beta-ketoAc_synthase_dom"/>
</dbReference>
<comment type="catalytic activity">
    <reaction evidence="28">
        <text>(2E)-hexenoyl-[ACP] + NADPH + H(+) = hexanoyl-[ACP] + NADP(+)</text>
        <dbReference type="Rhea" id="RHEA:41832"/>
        <dbReference type="Rhea" id="RHEA-COMP:9631"/>
        <dbReference type="Rhea" id="RHEA-COMP:9632"/>
        <dbReference type="ChEBI" id="CHEBI:15378"/>
        <dbReference type="ChEBI" id="CHEBI:57783"/>
        <dbReference type="ChEBI" id="CHEBI:58349"/>
        <dbReference type="ChEBI" id="CHEBI:78458"/>
        <dbReference type="ChEBI" id="CHEBI:78459"/>
    </reaction>
    <physiologicalReaction direction="left-to-right" evidence="28">
        <dbReference type="Rhea" id="RHEA:41833"/>
    </physiologicalReaction>
</comment>
<comment type="catalytic activity">
    <reaction evidence="43">
        <text>(2E)-tetradecenoyl-[ACP] + NADPH + H(+) = tetradecanoyl-[ACP] + NADP(+)</text>
        <dbReference type="Rhea" id="RHEA:41896"/>
        <dbReference type="Rhea" id="RHEA-COMP:9647"/>
        <dbReference type="Rhea" id="RHEA-COMP:9648"/>
        <dbReference type="ChEBI" id="CHEBI:15378"/>
        <dbReference type="ChEBI" id="CHEBI:57783"/>
        <dbReference type="ChEBI" id="CHEBI:58349"/>
        <dbReference type="ChEBI" id="CHEBI:78475"/>
        <dbReference type="ChEBI" id="CHEBI:78477"/>
    </reaction>
    <physiologicalReaction direction="left-to-right" evidence="43">
        <dbReference type="Rhea" id="RHEA:41897"/>
    </physiologicalReaction>
</comment>
<dbReference type="InterPro" id="IPR055123">
    <property type="entry name" value="SpnB-like_Rossmann"/>
</dbReference>
<evidence type="ECO:0000313" key="56">
    <source>
        <dbReference type="Proteomes" id="UP000487268"/>
    </source>
</evidence>
<dbReference type="InterPro" id="IPR013968">
    <property type="entry name" value="PKS_KR"/>
</dbReference>
<dbReference type="SMART" id="SM00829">
    <property type="entry name" value="PKS_ER"/>
    <property type="match status" value="1"/>
</dbReference>
<dbReference type="Pfam" id="PF16197">
    <property type="entry name" value="KAsynt_C_assoc"/>
    <property type="match status" value="1"/>
</dbReference>
<dbReference type="SUPFAM" id="SSF53474">
    <property type="entry name" value="alpha/beta-Hydrolases"/>
    <property type="match status" value="1"/>
</dbReference>
<evidence type="ECO:0000256" key="30">
    <source>
        <dbReference type="ARBA" id="ARBA00047961"/>
    </source>
</evidence>
<comment type="function">
    <text evidence="19">Fatty acid synthetase is a multifunctional enzyme that catalyzes the de novo biosynthesis of long-chain saturated fatty acids starting from acetyl-CoA and malonyl-CoA in the presence of NADPH. This multifunctional protein contains 7 catalytic activities and a site for the binding of the prosthetic group 4'-phosphopantetheine of the acyl carrier protein ([ACP]) domain.</text>
</comment>
<dbReference type="GO" id="GO:0031177">
    <property type="term" value="F:phosphopantetheine binding"/>
    <property type="evidence" value="ECO:0007669"/>
    <property type="project" value="InterPro"/>
</dbReference>
<evidence type="ECO:0000256" key="45">
    <source>
        <dbReference type="ARBA" id="ARBA00049414"/>
    </source>
</evidence>
<dbReference type="Pfam" id="PF08659">
    <property type="entry name" value="KR"/>
    <property type="match status" value="1"/>
</dbReference>
<keyword evidence="6" id="KW-0663">Pyridoxal phosphate</keyword>
<dbReference type="Gene3D" id="3.30.70.3290">
    <property type="match status" value="2"/>
</dbReference>
<feature type="region of interest" description="Disordered" evidence="51">
    <location>
        <begin position="1460"/>
        <end position="1486"/>
    </location>
</feature>
<keyword evidence="3" id="KW-0597">Phosphoprotein</keyword>
<comment type="catalytic activity">
    <reaction evidence="49">
        <text>octanoyl-[ACP] + malonyl-[ACP] + H(+) = 3-oxodecanoyl-[ACP] + holo-[ACP] + CO2</text>
        <dbReference type="Rhea" id="RHEA:41852"/>
        <dbReference type="Rhea" id="RHEA-COMP:9623"/>
        <dbReference type="Rhea" id="RHEA-COMP:9636"/>
        <dbReference type="Rhea" id="RHEA-COMP:9637"/>
        <dbReference type="Rhea" id="RHEA-COMP:9685"/>
        <dbReference type="ChEBI" id="CHEBI:15378"/>
        <dbReference type="ChEBI" id="CHEBI:16526"/>
        <dbReference type="ChEBI" id="CHEBI:64479"/>
        <dbReference type="ChEBI" id="CHEBI:78449"/>
        <dbReference type="ChEBI" id="CHEBI:78463"/>
        <dbReference type="ChEBI" id="CHEBI:78464"/>
    </reaction>
    <physiologicalReaction direction="left-to-right" evidence="49">
        <dbReference type="Rhea" id="RHEA:41853"/>
    </physiologicalReaction>
</comment>
<evidence type="ECO:0000256" key="31">
    <source>
        <dbReference type="ARBA" id="ARBA00048051"/>
    </source>
</evidence>
<comment type="catalytic activity">
    <reaction evidence="25">
        <text>(2E)-butenoyl-[ACP] + NADPH + H(+) = butanoyl-[ACP] + NADP(+)</text>
        <dbReference type="Rhea" id="RHEA:41812"/>
        <dbReference type="Rhea" id="RHEA-COMP:9627"/>
        <dbReference type="Rhea" id="RHEA-COMP:9628"/>
        <dbReference type="ChEBI" id="CHEBI:15378"/>
        <dbReference type="ChEBI" id="CHEBI:57783"/>
        <dbReference type="ChEBI" id="CHEBI:58349"/>
        <dbReference type="ChEBI" id="CHEBI:78453"/>
        <dbReference type="ChEBI" id="CHEBI:78454"/>
    </reaction>
    <physiologicalReaction direction="left-to-right" evidence="25">
        <dbReference type="Rhea" id="RHEA:41813"/>
    </physiologicalReaction>
</comment>
<dbReference type="Pfam" id="PF00975">
    <property type="entry name" value="Thioesterase"/>
    <property type="match status" value="1"/>
</dbReference>
<dbReference type="RefSeq" id="WP_153538050.1">
    <property type="nucleotide sequence ID" value="NZ_WEGH01000004.1"/>
</dbReference>
<comment type="catalytic activity">
    <reaction evidence="38">
        <text>holo-[ACP] + acetyl-CoA = acetyl-[ACP] + CoA</text>
        <dbReference type="Rhea" id="RHEA:41788"/>
        <dbReference type="Rhea" id="RHEA-COMP:9621"/>
        <dbReference type="Rhea" id="RHEA-COMP:9685"/>
        <dbReference type="ChEBI" id="CHEBI:57287"/>
        <dbReference type="ChEBI" id="CHEBI:57288"/>
        <dbReference type="ChEBI" id="CHEBI:64479"/>
        <dbReference type="ChEBI" id="CHEBI:78446"/>
        <dbReference type="EC" id="2.3.1.38"/>
    </reaction>
    <physiologicalReaction direction="left-to-right" evidence="38">
        <dbReference type="Rhea" id="RHEA:41789"/>
    </physiologicalReaction>
</comment>
<evidence type="ECO:0000256" key="18">
    <source>
        <dbReference type="ARBA" id="ARBA00023402"/>
    </source>
</evidence>
<evidence type="ECO:0000256" key="16">
    <source>
        <dbReference type="ARBA" id="ARBA00023399"/>
    </source>
</evidence>
<evidence type="ECO:0000256" key="22">
    <source>
        <dbReference type="ARBA" id="ARBA00047400"/>
    </source>
</evidence>
<keyword evidence="8" id="KW-0511">Multifunctional enzyme</keyword>
<dbReference type="PROSITE" id="PS52019">
    <property type="entry name" value="PKS_MFAS_DH"/>
    <property type="match status" value="1"/>
</dbReference>
<dbReference type="SMART" id="SM00827">
    <property type="entry name" value="PKS_AT"/>
    <property type="match status" value="2"/>
</dbReference>
<keyword evidence="7" id="KW-0456">Lyase</keyword>
<evidence type="ECO:0000256" key="21">
    <source>
        <dbReference type="ARBA" id="ARBA00047394"/>
    </source>
</evidence>
<accession>A0A7K0C3I7</accession>
<dbReference type="InterPro" id="IPR032821">
    <property type="entry name" value="PKS_assoc"/>
</dbReference>
<evidence type="ECO:0000256" key="33">
    <source>
        <dbReference type="ARBA" id="ARBA00048289"/>
    </source>
</evidence>
<dbReference type="InterPro" id="IPR016036">
    <property type="entry name" value="Malonyl_transacylase_ACP-bd"/>
</dbReference>
<evidence type="ECO:0000313" key="55">
    <source>
        <dbReference type="EMBL" id="MQY07652.1"/>
    </source>
</evidence>
<dbReference type="InterPro" id="IPR020843">
    <property type="entry name" value="ER"/>
</dbReference>
<dbReference type="FunFam" id="3.40.47.10:FF:000019">
    <property type="entry name" value="Polyketide synthase type I"/>
    <property type="match status" value="1"/>
</dbReference>
<dbReference type="Pfam" id="PF00109">
    <property type="entry name" value="ketoacyl-synt"/>
    <property type="match status" value="1"/>
</dbReference>
<feature type="region of interest" description="C-terminal hotdog fold" evidence="50">
    <location>
        <begin position="1498"/>
        <end position="1633"/>
    </location>
</feature>
<evidence type="ECO:0000256" key="37">
    <source>
        <dbReference type="ARBA" id="ARBA00048650"/>
    </source>
</evidence>
<dbReference type="InterPro" id="IPR016035">
    <property type="entry name" value="Acyl_Trfase/lysoPLipase"/>
</dbReference>
<evidence type="ECO:0000256" key="40">
    <source>
        <dbReference type="ARBA" id="ARBA00048935"/>
    </source>
</evidence>
<feature type="domain" description="Carrier" evidence="52">
    <location>
        <begin position="2450"/>
        <end position="2525"/>
    </location>
</feature>
<evidence type="ECO:0000256" key="15">
    <source>
        <dbReference type="ARBA" id="ARBA00023398"/>
    </source>
</evidence>
<dbReference type="InterPro" id="IPR011032">
    <property type="entry name" value="GroES-like_sf"/>
</dbReference>
<dbReference type="InterPro" id="IPR057326">
    <property type="entry name" value="KR_dom"/>
</dbReference>
<evidence type="ECO:0000256" key="29">
    <source>
        <dbReference type="ARBA" id="ARBA00047953"/>
    </source>
</evidence>
<keyword evidence="2" id="KW-0596">Phosphopantetheine</keyword>
<dbReference type="InterPro" id="IPR014031">
    <property type="entry name" value="Ketoacyl_synth_C"/>
</dbReference>
<evidence type="ECO:0000256" key="4">
    <source>
        <dbReference type="ARBA" id="ARBA00022679"/>
    </source>
</evidence>
<evidence type="ECO:0000256" key="34">
    <source>
        <dbReference type="ARBA" id="ARBA00048420"/>
    </source>
</evidence>
<feature type="compositionally biased region" description="Low complexity" evidence="51">
    <location>
        <begin position="440"/>
        <end position="453"/>
    </location>
</feature>
<evidence type="ECO:0000256" key="39">
    <source>
        <dbReference type="ARBA" id="ARBA00048704"/>
    </source>
</evidence>
<comment type="catalytic activity">
    <reaction evidence="26">
        <text>dodecanoyl-[ACP] + malonyl-[ACP] + H(+) = 3-oxotetradecanoyl-[ACP] + holo-[ACP] + CO2</text>
        <dbReference type="Rhea" id="RHEA:41884"/>
        <dbReference type="Rhea" id="RHEA-COMP:9623"/>
        <dbReference type="Rhea" id="RHEA-COMP:9644"/>
        <dbReference type="Rhea" id="RHEA-COMP:9645"/>
        <dbReference type="Rhea" id="RHEA-COMP:9685"/>
        <dbReference type="ChEBI" id="CHEBI:15378"/>
        <dbReference type="ChEBI" id="CHEBI:16526"/>
        <dbReference type="ChEBI" id="CHEBI:64479"/>
        <dbReference type="ChEBI" id="CHEBI:65264"/>
        <dbReference type="ChEBI" id="CHEBI:78449"/>
        <dbReference type="ChEBI" id="CHEBI:78473"/>
    </reaction>
    <physiologicalReaction direction="left-to-right" evidence="26">
        <dbReference type="Rhea" id="RHEA:41885"/>
    </physiologicalReaction>
</comment>
<evidence type="ECO:0000256" key="50">
    <source>
        <dbReference type="PROSITE-ProRule" id="PRU01363"/>
    </source>
</evidence>
<dbReference type="SUPFAM" id="SSF53901">
    <property type="entry name" value="Thiolase-like"/>
    <property type="match status" value="1"/>
</dbReference>
<dbReference type="InterPro" id="IPR014030">
    <property type="entry name" value="Ketoacyl_synth_N"/>
</dbReference>
<comment type="catalytic activity">
    <reaction evidence="35">
        <text>a fatty acyl-[ACP] + malonyl-[ACP] + H(+) = a 3-oxoacyl-[ACP] + holo-[ACP] + CO2</text>
        <dbReference type="Rhea" id="RHEA:22836"/>
        <dbReference type="Rhea" id="RHEA-COMP:9623"/>
        <dbReference type="Rhea" id="RHEA-COMP:9685"/>
        <dbReference type="Rhea" id="RHEA-COMP:9916"/>
        <dbReference type="Rhea" id="RHEA-COMP:14125"/>
        <dbReference type="ChEBI" id="CHEBI:15378"/>
        <dbReference type="ChEBI" id="CHEBI:16526"/>
        <dbReference type="ChEBI" id="CHEBI:64479"/>
        <dbReference type="ChEBI" id="CHEBI:78449"/>
        <dbReference type="ChEBI" id="CHEBI:78776"/>
        <dbReference type="ChEBI" id="CHEBI:138651"/>
        <dbReference type="EC" id="2.3.1.41"/>
    </reaction>
    <physiologicalReaction direction="left-to-right" evidence="35">
        <dbReference type="Rhea" id="RHEA:22837"/>
    </physiologicalReaction>
</comment>
<evidence type="ECO:0000259" key="54">
    <source>
        <dbReference type="PROSITE" id="PS52019"/>
    </source>
</evidence>
<keyword evidence="9" id="KW-0012">Acyltransferase</keyword>
<proteinExistence type="predicted"/>
<evidence type="ECO:0000256" key="10">
    <source>
        <dbReference type="ARBA" id="ARBA00023332"/>
    </source>
</evidence>
<dbReference type="PROSITE" id="PS52004">
    <property type="entry name" value="KS3_2"/>
    <property type="match status" value="1"/>
</dbReference>
<comment type="catalytic activity">
    <reaction evidence="10">
        <text>(3R)-hydroxyoctanoyl-[ACP] = (2E)-octenoyl-[ACP] + H2O</text>
        <dbReference type="Rhea" id="RHEA:41844"/>
        <dbReference type="Rhea" id="RHEA-COMP:9634"/>
        <dbReference type="Rhea" id="RHEA-COMP:9635"/>
        <dbReference type="ChEBI" id="CHEBI:15377"/>
        <dbReference type="ChEBI" id="CHEBI:78461"/>
        <dbReference type="ChEBI" id="CHEBI:78462"/>
    </reaction>
    <physiologicalReaction direction="left-to-right" evidence="10">
        <dbReference type="Rhea" id="RHEA:41845"/>
    </physiologicalReaction>
</comment>
<evidence type="ECO:0000256" key="23">
    <source>
        <dbReference type="ARBA" id="ARBA00047440"/>
    </source>
</evidence>
<keyword evidence="5" id="KW-0702">S-nitrosylation</keyword>
<evidence type="ECO:0000256" key="47">
    <source>
        <dbReference type="ARBA" id="ARBA00049449"/>
    </source>
</evidence>
<dbReference type="CDD" id="cd08956">
    <property type="entry name" value="KR_3_FAS_SDR_x"/>
    <property type="match status" value="1"/>
</dbReference>
<comment type="catalytic activity">
    <reaction evidence="15">
        <text>(3R)-hydroxytetradecanoyl-[ACP] = (2E)-tetradecenoyl-[ACP] + H2O</text>
        <dbReference type="Rhea" id="RHEA:41892"/>
        <dbReference type="Rhea" id="RHEA-COMP:9646"/>
        <dbReference type="Rhea" id="RHEA-COMP:9647"/>
        <dbReference type="ChEBI" id="CHEBI:15377"/>
        <dbReference type="ChEBI" id="CHEBI:78474"/>
        <dbReference type="ChEBI" id="CHEBI:78475"/>
    </reaction>
    <physiologicalReaction direction="left-to-right" evidence="15">
        <dbReference type="Rhea" id="RHEA:41893"/>
    </physiologicalReaction>
</comment>
<dbReference type="Pfam" id="PF00698">
    <property type="entry name" value="Acyl_transf_1"/>
    <property type="match status" value="2"/>
</dbReference>
<evidence type="ECO:0000256" key="49">
    <source>
        <dbReference type="ARBA" id="ARBA00049533"/>
    </source>
</evidence>
<evidence type="ECO:0000256" key="41">
    <source>
        <dbReference type="ARBA" id="ARBA00049019"/>
    </source>
</evidence>
<dbReference type="InterPro" id="IPR001227">
    <property type="entry name" value="Ac_transferase_dom_sf"/>
</dbReference>
<dbReference type="Gene3D" id="3.40.50.720">
    <property type="entry name" value="NAD(P)-binding Rossmann-like Domain"/>
    <property type="match status" value="1"/>
</dbReference>
<evidence type="ECO:0000259" key="53">
    <source>
        <dbReference type="PROSITE" id="PS52004"/>
    </source>
</evidence>
<comment type="catalytic activity">
    <reaction evidence="34">
        <text>(2E)-octenoyl-[ACP] + NADPH + H(+) = octanoyl-[ACP] + NADP(+)</text>
        <dbReference type="Rhea" id="RHEA:41848"/>
        <dbReference type="Rhea" id="RHEA-COMP:9635"/>
        <dbReference type="Rhea" id="RHEA-COMP:9636"/>
        <dbReference type="ChEBI" id="CHEBI:15378"/>
        <dbReference type="ChEBI" id="CHEBI:57783"/>
        <dbReference type="ChEBI" id="CHEBI:58349"/>
        <dbReference type="ChEBI" id="CHEBI:78462"/>
        <dbReference type="ChEBI" id="CHEBI:78463"/>
    </reaction>
    <physiologicalReaction direction="left-to-right" evidence="34">
        <dbReference type="Rhea" id="RHEA:41849"/>
    </physiologicalReaction>
</comment>
<evidence type="ECO:0000256" key="12">
    <source>
        <dbReference type="ARBA" id="ARBA00023373"/>
    </source>
</evidence>
<keyword evidence="56" id="KW-1185">Reference proteome</keyword>
<feature type="region of interest" description="N-terminal hotdog fold" evidence="50">
    <location>
        <begin position="1363"/>
        <end position="1483"/>
    </location>
</feature>
<comment type="catalytic activity">
    <reaction evidence="46">
        <text>3-oxooctanoyl-[ACP] + NADPH + H(+) = (3R)-hydroxyoctanoyl-[ACP] + NADP(+)</text>
        <dbReference type="Rhea" id="RHEA:41840"/>
        <dbReference type="Rhea" id="RHEA-COMP:9633"/>
        <dbReference type="Rhea" id="RHEA-COMP:9634"/>
        <dbReference type="ChEBI" id="CHEBI:15378"/>
        <dbReference type="ChEBI" id="CHEBI:57783"/>
        <dbReference type="ChEBI" id="CHEBI:58349"/>
        <dbReference type="ChEBI" id="CHEBI:78460"/>
        <dbReference type="ChEBI" id="CHEBI:78461"/>
    </reaction>
    <physiologicalReaction direction="left-to-right" evidence="46">
        <dbReference type="Rhea" id="RHEA:41841"/>
    </physiologicalReaction>
</comment>
<dbReference type="InterPro" id="IPR020802">
    <property type="entry name" value="TesA-like"/>
</dbReference>
<dbReference type="InterPro" id="IPR020807">
    <property type="entry name" value="PKS_DH"/>
</dbReference>
<evidence type="ECO:0000256" key="3">
    <source>
        <dbReference type="ARBA" id="ARBA00022553"/>
    </source>
</evidence>
<evidence type="ECO:0000256" key="5">
    <source>
        <dbReference type="ARBA" id="ARBA00022799"/>
    </source>
</evidence>
<dbReference type="Pfam" id="PF00550">
    <property type="entry name" value="PP-binding"/>
    <property type="match status" value="1"/>
</dbReference>
<dbReference type="InterPro" id="IPR014043">
    <property type="entry name" value="Acyl_transferase_dom"/>
</dbReference>
<evidence type="ECO:0000256" key="36">
    <source>
        <dbReference type="ARBA" id="ARBA00048571"/>
    </source>
</evidence>
<dbReference type="Gene3D" id="3.10.129.110">
    <property type="entry name" value="Polyketide synthase dehydratase"/>
    <property type="match status" value="1"/>
</dbReference>
<comment type="catalytic activity">
    <reaction evidence="29">
        <text>3-oxobutanoyl-[ACP] + NADPH + H(+) = (3R)-hydroxybutanoyl-[ACP] + NADP(+)</text>
        <dbReference type="Rhea" id="RHEA:41804"/>
        <dbReference type="Rhea" id="RHEA-COMP:9625"/>
        <dbReference type="Rhea" id="RHEA-COMP:9626"/>
        <dbReference type="ChEBI" id="CHEBI:15378"/>
        <dbReference type="ChEBI" id="CHEBI:57783"/>
        <dbReference type="ChEBI" id="CHEBI:58349"/>
        <dbReference type="ChEBI" id="CHEBI:78450"/>
        <dbReference type="ChEBI" id="CHEBI:78451"/>
    </reaction>
    <physiologicalReaction direction="left-to-right" evidence="29">
        <dbReference type="Rhea" id="RHEA:41805"/>
    </physiologicalReaction>
</comment>
<evidence type="ECO:0000256" key="27">
    <source>
        <dbReference type="ARBA" id="ARBA00047810"/>
    </source>
</evidence>
<dbReference type="Pfam" id="PF14765">
    <property type="entry name" value="PS-DH"/>
    <property type="match status" value="1"/>
</dbReference>
<evidence type="ECO:0000256" key="7">
    <source>
        <dbReference type="ARBA" id="ARBA00023239"/>
    </source>
</evidence>
<dbReference type="GO" id="GO:0004313">
    <property type="term" value="F:[acyl-carrier-protein] S-acetyltransferase activity"/>
    <property type="evidence" value="ECO:0007669"/>
    <property type="project" value="UniProtKB-EC"/>
</dbReference>
<dbReference type="InterPro" id="IPR013154">
    <property type="entry name" value="ADH-like_N"/>
</dbReference>
<comment type="catalytic activity">
    <reaction evidence="39">
        <text>hexadecanoyl-[ACP] + H2O = hexadecanoate + holo-[ACP] + H(+)</text>
        <dbReference type="Rhea" id="RHEA:41932"/>
        <dbReference type="Rhea" id="RHEA-COMP:9652"/>
        <dbReference type="Rhea" id="RHEA-COMP:9685"/>
        <dbReference type="ChEBI" id="CHEBI:7896"/>
        <dbReference type="ChEBI" id="CHEBI:15377"/>
        <dbReference type="ChEBI" id="CHEBI:15378"/>
        <dbReference type="ChEBI" id="CHEBI:64479"/>
        <dbReference type="ChEBI" id="CHEBI:78483"/>
        <dbReference type="EC" id="3.1.2.14"/>
    </reaction>
    <physiologicalReaction direction="left-to-right" evidence="39">
        <dbReference type="Rhea" id="RHEA:41933"/>
    </physiologicalReaction>
</comment>
<comment type="catalytic activity">
    <reaction evidence="44">
        <text>3-oxododecanoyl-[ACP] + NADPH + H(+) = (3R)-hydroxydodecanoyl-[ACP] + NADP(+)</text>
        <dbReference type="Rhea" id="RHEA:41872"/>
        <dbReference type="Rhea" id="RHEA-COMP:9641"/>
        <dbReference type="Rhea" id="RHEA-COMP:9642"/>
        <dbReference type="ChEBI" id="CHEBI:15378"/>
        <dbReference type="ChEBI" id="CHEBI:57783"/>
        <dbReference type="ChEBI" id="CHEBI:58349"/>
        <dbReference type="ChEBI" id="CHEBI:78469"/>
        <dbReference type="ChEBI" id="CHEBI:78470"/>
    </reaction>
    <physiologicalReaction direction="left-to-right" evidence="44">
        <dbReference type="Rhea" id="RHEA:41873"/>
    </physiologicalReaction>
</comment>
<dbReference type="GO" id="GO:0141148">
    <property type="term" value="F:enoyl-[acyl-carrier-protein] reductase (NADPH) activity"/>
    <property type="evidence" value="ECO:0007669"/>
    <property type="project" value="UniProtKB-EC"/>
</dbReference>
<dbReference type="InterPro" id="IPR009081">
    <property type="entry name" value="PP-bd_ACP"/>
</dbReference>
<comment type="catalytic activity">
    <reaction evidence="11">
        <text>(3R)-hydroxydodecanoyl-[ACP] = (2E)-dodecenoyl-[ACP] + H2O</text>
        <dbReference type="Rhea" id="RHEA:41876"/>
        <dbReference type="Rhea" id="RHEA-COMP:9642"/>
        <dbReference type="Rhea" id="RHEA-COMP:9643"/>
        <dbReference type="ChEBI" id="CHEBI:15377"/>
        <dbReference type="ChEBI" id="CHEBI:78470"/>
        <dbReference type="ChEBI" id="CHEBI:78472"/>
    </reaction>
    <physiologicalReaction direction="left-to-right" evidence="11">
        <dbReference type="Rhea" id="RHEA:41877"/>
    </physiologicalReaction>
</comment>
<comment type="catalytic activity">
    <reaction evidence="17">
        <text>(3R)-hydroxyhexadecanoyl-[ACP] = (2E)-hexadecenoyl-[ACP] + H2O</text>
        <dbReference type="Rhea" id="RHEA:41908"/>
        <dbReference type="Rhea" id="RHEA-COMP:9650"/>
        <dbReference type="Rhea" id="RHEA-COMP:9651"/>
        <dbReference type="ChEBI" id="CHEBI:15377"/>
        <dbReference type="ChEBI" id="CHEBI:78480"/>
        <dbReference type="ChEBI" id="CHEBI:78481"/>
    </reaction>
    <physiologicalReaction direction="left-to-right" evidence="17">
        <dbReference type="Rhea" id="RHEA:41909"/>
    </physiologicalReaction>
</comment>
<comment type="catalytic activity">
    <reaction evidence="14">
        <text>a (3R)-hydroxyacyl-[ACP] = a (2E)-enoyl-[ACP] + H2O</text>
        <dbReference type="Rhea" id="RHEA:13097"/>
        <dbReference type="Rhea" id="RHEA-COMP:9925"/>
        <dbReference type="Rhea" id="RHEA-COMP:9945"/>
        <dbReference type="ChEBI" id="CHEBI:15377"/>
        <dbReference type="ChEBI" id="CHEBI:78784"/>
        <dbReference type="ChEBI" id="CHEBI:78827"/>
        <dbReference type="EC" id="4.2.1.59"/>
    </reaction>
    <physiologicalReaction direction="left-to-right" evidence="14">
        <dbReference type="Rhea" id="RHEA:13098"/>
    </physiologicalReaction>
</comment>
<dbReference type="InterPro" id="IPR029058">
    <property type="entry name" value="AB_hydrolase_fold"/>
</dbReference>
<evidence type="ECO:0000256" key="8">
    <source>
        <dbReference type="ARBA" id="ARBA00023268"/>
    </source>
</evidence>
<evidence type="ECO:0000256" key="24">
    <source>
        <dbReference type="ARBA" id="ARBA00047451"/>
    </source>
</evidence>
<comment type="catalytic activity">
    <reaction evidence="22">
        <text>a (3R)-hydroxyacyl-[ACP] + NADP(+) = a 3-oxoacyl-[ACP] + NADPH + H(+)</text>
        <dbReference type="Rhea" id="RHEA:17397"/>
        <dbReference type="Rhea" id="RHEA-COMP:9916"/>
        <dbReference type="Rhea" id="RHEA-COMP:9945"/>
        <dbReference type="ChEBI" id="CHEBI:15378"/>
        <dbReference type="ChEBI" id="CHEBI:57783"/>
        <dbReference type="ChEBI" id="CHEBI:58349"/>
        <dbReference type="ChEBI" id="CHEBI:78776"/>
        <dbReference type="ChEBI" id="CHEBI:78827"/>
        <dbReference type="EC" id="1.1.1.100"/>
    </reaction>
    <physiologicalReaction direction="right-to-left" evidence="22">
        <dbReference type="Rhea" id="RHEA:17399"/>
    </physiologicalReaction>
</comment>
<dbReference type="Proteomes" id="UP000487268">
    <property type="component" value="Unassembled WGS sequence"/>
</dbReference>
<evidence type="ECO:0000259" key="52">
    <source>
        <dbReference type="PROSITE" id="PS50075"/>
    </source>
</evidence>
<comment type="catalytic activity">
    <reaction evidence="33">
        <text>tetradecanoyl-[ACP] + H2O = tetradecanoate + holo-[ACP] + H(+)</text>
        <dbReference type="Rhea" id="RHEA:30123"/>
        <dbReference type="Rhea" id="RHEA-COMP:9648"/>
        <dbReference type="Rhea" id="RHEA-COMP:9685"/>
        <dbReference type="ChEBI" id="CHEBI:15377"/>
        <dbReference type="ChEBI" id="CHEBI:15378"/>
        <dbReference type="ChEBI" id="CHEBI:30807"/>
        <dbReference type="ChEBI" id="CHEBI:64479"/>
        <dbReference type="ChEBI" id="CHEBI:78477"/>
        <dbReference type="EC" id="3.1.2.14"/>
    </reaction>
    <physiologicalReaction direction="left-to-right" evidence="33">
        <dbReference type="Rhea" id="RHEA:30124"/>
    </physiologicalReaction>
</comment>
<dbReference type="SMART" id="SM00822">
    <property type="entry name" value="PKS_KR"/>
    <property type="match status" value="1"/>
</dbReference>
<dbReference type="InterPro" id="IPR020806">
    <property type="entry name" value="PKS_PP-bd"/>
</dbReference>
<comment type="catalytic activity">
    <reaction evidence="31">
        <text>hexadecanoyl-[ACP] + malonyl-[ACP] + H(+) = 3-oxooctadecanoyl-[ACP] + holo-[ACP] + CO2</text>
        <dbReference type="Rhea" id="RHEA:41916"/>
        <dbReference type="Rhea" id="RHEA-COMP:9623"/>
        <dbReference type="Rhea" id="RHEA-COMP:9652"/>
        <dbReference type="Rhea" id="RHEA-COMP:9653"/>
        <dbReference type="Rhea" id="RHEA-COMP:9685"/>
        <dbReference type="ChEBI" id="CHEBI:15378"/>
        <dbReference type="ChEBI" id="CHEBI:16526"/>
        <dbReference type="ChEBI" id="CHEBI:64479"/>
        <dbReference type="ChEBI" id="CHEBI:78449"/>
        <dbReference type="ChEBI" id="CHEBI:78483"/>
        <dbReference type="ChEBI" id="CHEBI:78487"/>
    </reaction>
    <physiologicalReaction direction="left-to-right" evidence="31">
        <dbReference type="Rhea" id="RHEA:41917"/>
    </physiologicalReaction>
</comment>
<keyword evidence="4" id="KW-0808">Transferase</keyword>
<dbReference type="GO" id="GO:0004315">
    <property type="term" value="F:3-oxoacyl-[acyl-carrier-protein] synthase activity"/>
    <property type="evidence" value="ECO:0007669"/>
    <property type="project" value="UniProtKB-EC"/>
</dbReference>
<feature type="domain" description="Ketosynthase family 3 (KS3)" evidence="53">
    <location>
        <begin position="463"/>
        <end position="889"/>
    </location>
</feature>
<comment type="catalytic activity">
    <reaction evidence="16">
        <text>(3R)-hydroxyoctadecanoyl-[ACP] = (2E)-octadecenoyl-[ACP] + H2O</text>
        <dbReference type="Rhea" id="RHEA:41924"/>
        <dbReference type="Rhea" id="RHEA-COMP:9654"/>
        <dbReference type="Rhea" id="RHEA-COMP:9655"/>
        <dbReference type="ChEBI" id="CHEBI:15377"/>
        <dbReference type="ChEBI" id="CHEBI:78488"/>
        <dbReference type="ChEBI" id="CHEBI:78489"/>
    </reaction>
    <physiologicalReaction direction="left-to-right" evidence="16">
        <dbReference type="Rhea" id="RHEA:41925"/>
    </physiologicalReaction>
</comment>
<evidence type="ECO:0000256" key="38">
    <source>
        <dbReference type="ARBA" id="ARBA00048691"/>
    </source>
</evidence>
<dbReference type="GO" id="GO:0004316">
    <property type="term" value="F:3-oxoacyl-[acyl-carrier-protein] reductase (NADPH) activity"/>
    <property type="evidence" value="ECO:0007669"/>
    <property type="project" value="UniProtKB-EC"/>
</dbReference>
<dbReference type="InterPro" id="IPR042104">
    <property type="entry name" value="PKS_dehydratase_sf"/>
</dbReference>
<dbReference type="Gene3D" id="3.40.366.10">
    <property type="entry name" value="Malonyl-Coenzyme A Acyl Carrier Protein, domain 2"/>
    <property type="match status" value="2"/>
</dbReference>
<dbReference type="InterPro" id="IPR049551">
    <property type="entry name" value="PKS_DH_C"/>
</dbReference>
<evidence type="ECO:0000256" key="25">
    <source>
        <dbReference type="ARBA" id="ARBA00047500"/>
    </source>
</evidence>
<evidence type="ECO:0000256" key="44">
    <source>
        <dbReference type="ARBA" id="ARBA00049263"/>
    </source>
</evidence>
<evidence type="ECO:0000256" key="14">
    <source>
        <dbReference type="ARBA" id="ARBA00023394"/>
    </source>
</evidence>
<dbReference type="PANTHER" id="PTHR43775:SF51">
    <property type="entry name" value="INACTIVE PHENOLPHTHIOCEROL SYNTHESIS POLYKETIDE SYNTHASE TYPE I PKS1-RELATED"/>
    <property type="match status" value="1"/>
</dbReference>
<evidence type="ECO:0000256" key="19">
    <source>
        <dbReference type="ARBA" id="ARBA00023442"/>
    </source>
</evidence>
<feature type="domain" description="PKS/mFAS DH" evidence="54">
    <location>
        <begin position="1363"/>
        <end position="1633"/>
    </location>
</feature>
<comment type="catalytic activity">
    <reaction evidence="45">
        <text>3-oxohexadecanoyl-[ACP] + NADPH + H(+) = (3R)-hydroxyhexadecanoyl-[ACP] + NADP(+)</text>
        <dbReference type="Rhea" id="RHEA:41904"/>
        <dbReference type="Rhea" id="RHEA-COMP:9649"/>
        <dbReference type="Rhea" id="RHEA-COMP:9650"/>
        <dbReference type="ChEBI" id="CHEBI:15378"/>
        <dbReference type="ChEBI" id="CHEBI:57783"/>
        <dbReference type="ChEBI" id="CHEBI:58349"/>
        <dbReference type="ChEBI" id="CHEBI:78478"/>
        <dbReference type="ChEBI" id="CHEBI:78480"/>
    </reaction>
    <physiologicalReaction direction="left-to-right" evidence="45">
        <dbReference type="Rhea" id="RHEA:41905"/>
    </physiologicalReaction>
</comment>
<comment type="catalytic activity">
    <reaction evidence="41">
        <text>(2E)-octadecenoyl-[ACP] + NADPH + H(+) = octadecanoyl-[ACP] + NADP(+)</text>
        <dbReference type="Rhea" id="RHEA:41928"/>
        <dbReference type="Rhea" id="RHEA-COMP:9655"/>
        <dbReference type="Rhea" id="RHEA-COMP:9656"/>
        <dbReference type="ChEBI" id="CHEBI:15378"/>
        <dbReference type="ChEBI" id="CHEBI:57783"/>
        <dbReference type="ChEBI" id="CHEBI:58349"/>
        <dbReference type="ChEBI" id="CHEBI:78489"/>
        <dbReference type="ChEBI" id="CHEBI:78495"/>
    </reaction>
    <physiologicalReaction direction="left-to-right" evidence="41">
        <dbReference type="Rhea" id="RHEA:41929"/>
    </physiologicalReaction>
</comment>
<dbReference type="InterPro" id="IPR036736">
    <property type="entry name" value="ACP-like_sf"/>
</dbReference>
<evidence type="ECO:0000256" key="28">
    <source>
        <dbReference type="ARBA" id="ARBA00047897"/>
    </source>
</evidence>
<sequence length="2809" mass="293319">MHEEIRVAAGRLRRAPLVLSGSGATPLRSAASALAREIRAAGNPNMEELARGLAARDTAGGHRAVVFAADPAQALDGLDALAAGRPSPAVVSGEAPSARHPILVFPGAGCQWPGMGRALRETSPPFARRLDECAKALAPHTDWSLQEVLEEPAGAPVWDRVEVFQAALFAVEVSLAELWRTFGVAPSAVLGQCVGEMAGAYVSGALSLEDAALVAVAAAKAQAEVAAFGDMGAVRLPAASLSARLERWNGRLWIAGANAPEWTLVSGDREALDALLTGLDDEGVFAIPVRVGAPTHTVHMDKAREGMLDRLAPIAPRAGRVPLHSATTGGRIGGAGLDGGHWYRSLREPIRFEEATRSALAGGPVALVEVAPHPALLTAMRDTVAASARTDAVVLGSIDRDGGGLDQFTRSVAQAYCHGVAVDWKAALGTAHEGTRVTTPAAAAPAEEAPAAVREPDEPGTPGEPIAILGMACRFPGGIESPEQLWDAVVKGRDLIGALPSDRGWDTQKLYWPDAAKPRTAYVREGGFLAGAAEFDAELFGIAPREALAMHPQQRILLETAWEACERAGLDPLSLRESDTGVFIGSFATEYGPRMHEAGAGPGGYVLTGTTLSVLSGRIAYVLGLVGPAVTVDTACSSSLASLHQAVASLRAGECSLALTGGVSVLGTPGLLVDFSRQQALSRDGRSRAFSADADGFGMAEGAGMLVLARLSDAVRRGHPVLGVVRGSALGQDGASQGLAVPHGGAQELVIRRALRDAGLTAGDVDLVEAHGTGTKVGDPIEARSVIAVYGRDRAGGRPLYLGSVKSNIGHTMAAAGVAGVIKAVLAIRHGVLPRSLHAERLNPDVDWSGGQVRVLCENREWPGTGRVRRAGVSAYGISGTNAHLILEQPPSDERPDGSGPPPGTGQALPWVISARSPSALRAQAGRLLRHVRANPETRAADVGWTLVTSRARLEHRGIVVGRDRGELVDGLQALAAGADAPNLVRGTGASGARSVFVFPGQGSQWAGMAAELLEQSPDFARRISECADALAPHTDWSLTGFLRAGPGASEHERVDVVQPALFSVMVSLAALWQAHGVVPDAVMGHSQGEVAAAVVAGALSLEDGARVVALRGRALRALAGTGTMAAVALTPEAVAKRLAGREGRLSVAAVNGPAKVVVSGDTEAVAALLAELEAEGVWARRIAVDFASHTAHVERIRDRLLGDLAGIRPGPAEIPFYSTVTGGLLDTTAMDAGYWFANLRDPVRFDPTLRAVLAAGHRALIEVSPHPVLTMGMQETVEDTGADAAAQGTLRRGEGGLRRFRLSVAEADAHGVAVPWARSFAGTSPRRADLPTYAFQHRRYWLDADASRSADLATAGLEDAGHPLLGAATELAGTPELLLTGSVSARSHPWLADHAVHGTALLPGTALLEMALQAADRAGYDGVEELILHAPLVLPADQPVRIQVQVREHGSLEIFSRPEAAPAQQPWTRHATGTAAGGDAESADAGGDLTAWPPPGAVPVPLDGFYRRLASAGYEYGPAFRNLQAAWTRGDEVFTEVALAEDRQDEAAAYSLHPALLDAALHGALTGEPDRLRMPFSWQGVRLHAEGAVMLRARLARTGPDTMAVTVADSAGRPVLTARSLTQRTVERERLRAVRGTGRGGLFHLGWPAASPDDGGPDARTWALIGADRDGTDPVLPGDPPRHRDVASLLASIAVGGSVPDASVLVCPRTGTPDSAAPLHATVNHVLAEVRDWLTDERTAAGVLLVLTRGAVAVHPRDPVTDLAQAAVWGAVRTAQTEHPGRLVLVDVDGHEASLASLAPSLATGEPQLALRAGARHVPRLLPAAPGGTGAAADGRPWRLDMEPGDMESLRVTPAAEAPLGPGEIRVAVRAAALNFRDVAVAAGIVDRHRVWPLMGFDGAGVVAETGPGVTGVSPGDRVTGVFTKSTAFASTAVTDHRLVIPLPAEWTFPEAATVPVAFLTAWHAFVELAELRPGESVLVHTGTGGVGLAAVQLARHLGAEVFATASPAKQPALRALGLDDAHIASSRSTAFERHFRETTRGKGVDVVLNSLSGDVVDAGLRLLAPGGRFIELGRTDLREPDDVARDHPGVAYREFDLGMLDPGRLHAMLGPLRGLFHRGVLHPLPCAAWDVRHARDAFEHMRRAEHTGKIVLTVPRPLDRDGTVLVTGGTGTLGALLARHLVTGHGVRHLLLTGRRGPDAPGADALRAELADLGAEVAVVACDAADREALRRVLAGVPAEHPLTAVVHTAAVVDDGVITSLTPEMNDRVLRAKADAALNLHLLTRGSDLAAFVLYSSLASVLSNGGQANYSAANAFVDALAFHRARHGLPATSLAWGLWERASELTGRLGQADLARLAGNGMLPLSDEDGLALFDAALADGGPFFVAAHIDLPTLGGRPLDASPPILRHLVRPKRTRAGARRADPAAAADPASLRERLAALPASDRVRELLRLVRTHAASVLGHSRAEAIDGDRRFRDMGFDSLAAVQLRNRVGKLTGLKLPTTVVFDHPTPLALARLLDAGFAMPAEAAADGGTATRLHRVLDGAETNLDEQVALMREALNARTEPRADDPAGLTVQTVRFSDGCAAPRLFCVPSLLAPSTPLQYAEFARHFDGDRDVLALTVPGYADGESLPGTLEVFGRAAAAVVLDQADGSPFVLTGHSSGAWLAHAIAARCEEEGHPPAGLALLDPADIARHGPREVARNAGRLWARLEVRALLDEVGVSAMMHYADLFTGWTPRTLRCPVLALHAEEAMDSVGAGWARPGSTATVPGDHLTMMTTHAAATARAVGNWIGGPGVSRPVGGSR</sequence>
<dbReference type="SUPFAM" id="SSF50129">
    <property type="entry name" value="GroES-like"/>
    <property type="match status" value="1"/>
</dbReference>
<comment type="catalytic activity">
    <reaction evidence="32">
        <text>(2E)-dodecenoyl-[ACP] + NADPH + H(+) = dodecanoyl-[ACP] + NADP(+)</text>
        <dbReference type="Rhea" id="RHEA:41880"/>
        <dbReference type="Rhea" id="RHEA-COMP:9643"/>
        <dbReference type="Rhea" id="RHEA-COMP:9644"/>
        <dbReference type="ChEBI" id="CHEBI:15378"/>
        <dbReference type="ChEBI" id="CHEBI:57783"/>
        <dbReference type="ChEBI" id="CHEBI:58349"/>
        <dbReference type="ChEBI" id="CHEBI:65264"/>
        <dbReference type="ChEBI" id="CHEBI:78472"/>
    </reaction>
    <physiologicalReaction direction="left-to-right" evidence="32">
        <dbReference type="Rhea" id="RHEA:41881"/>
    </physiologicalReaction>
</comment>
<comment type="catalytic activity">
    <reaction evidence="20">
        <text>3-oxooctadecanoyl-[ACP] + NADPH + H(+) = (3R)-hydroxyoctadecanoyl-[ACP] + NADP(+)</text>
        <dbReference type="Rhea" id="RHEA:41920"/>
        <dbReference type="Rhea" id="RHEA-COMP:9653"/>
        <dbReference type="Rhea" id="RHEA-COMP:9654"/>
        <dbReference type="ChEBI" id="CHEBI:15378"/>
        <dbReference type="ChEBI" id="CHEBI:57783"/>
        <dbReference type="ChEBI" id="CHEBI:58349"/>
        <dbReference type="ChEBI" id="CHEBI:78487"/>
        <dbReference type="ChEBI" id="CHEBI:78488"/>
    </reaction>
    <physiologicalReaction direction="left-to-right" evidence="20">
        <dbReference type="Rhea" id="RHEA:41921"/>
    </physiologicalReaction>
</comment>
<protein>
    <submittedName>
        <fullName evidence="55">Uncharacterized protein</fullName>
    </submittedName>
</protein>
<evidence type="ECO:0000256" key="35">
    <source>
        <dbReference type="ARBA" id="ARBA00048506"/>
    </source>
</evidence>
<comment type="catalytic activity">
    <reaction evidence="23">
        <text>3-oxodecanoyl-[ACP] + NADPH + H(+) = (3R)-hydroxydecanoyl-[ACP] + NADP(+)</text>
        <dbReference type="Rhea" id="RHEA:41856"/>
        <dbReference type="Rhea" id="RHEA-COMP:9637"/>
        <dbReference type="Rhea" id="RHEA-COMP:9638"/>
        <dbReference type="ChEBI" id="CHEBI:15378"/>
        <dbReference type="ChEBI" id="CHEBI:57783"/>
        <dbReference type="ChEBI" id="CHEBI:58349"/>
        <dbReference type="ChEBI" id="CHEBI:78464"/>
        <dbReference type="ChEBI" id="CHEBI:78466"/>
    </reaction>
    <physiologicalReaction direction="left-to-right" evidence="23">
        <dbReference type="Rhea" id="RHEA:41857"/>
    </physiologicalReaction>
</comment>
<dbReference type="SUPFAM" id="SSF51735">
    <property type="entry name" value="NAD(P)-binding Rossmann-fold domains"/>
    <property type="match status" value="3"/>
</dbReference>
<dbReference type="Pfam" id="PF22953">
    <property type="entry name" value="SpnB_Rossmann"/>
    <property type="match status" value="1"/>
</dbReference>
<comment type="catalytic activity">
    <reaction evidence="37">
        <text>a 2,3-saturated acyl-[ACP] + NADP(+) = a (2E)-enoyl-[ACP] + NADPH + H(+)</text>
        <dbReference type="Rhea" id="RHEA:22564"/>
        <dbReference type="Rhea" id="RHEA-COMP:9925"/>
        <dbReference type="Rhea" id="RHEA-COMP:9926"/>
        <dbReference type="ChEBI" id="CHEBI:15378"/>
        <dbReference type="ChEBI" id="CHEBI:57783"/>
        <dbReference type="ChEBI" id="CHEBI:58349"/>
        <dbReference type="ChEBI" id="CHEBI:78784"/>
        <dbReference type="ChEBI" id="CHEBI:78785"/>
        <dbReference type="EC" id="1.3.1.39"/>
    </reaction>
    <physiologicalReaction direction="right-to-left" evidence="37">
        <dbReference type="Rhea" id="RHEA:22566"/>
    </physiologicalReaction>
</comment>
<dbReference type="CDD" id="cd05195">
    <property type="entry name" value="enoyl_red"/>
    <property type="match status" value="1"/>
</dbReference>
<dbReference type="SMART" id="SM00826">
    <property type="entry name" value="PKS_DH"/>
    <property type="match status" value="1"/>
</dbReference>
<dbReference type="CDD" id="cd00833">
    <property type="entry name" value="PKS"/>
    <property type="match status" value="1"/>
</dbReference>
<dbReference type="Gene3D" id="3.40.50.1820">
    <property type="entry name" value="alpha/beta hydrolase"/>
    <property type="match status" value="1"/>
</dbReference>
<evidence type="ECO:0000256" key="42">
    <source>
        <dbReference type="ARBA" id="ARBA00049109"/>
    </source>
</evidence>
<comment type="catalytic activity">
    <reaction evidence="36">
        <text>3-oxohexanoyl-[ACP] + NADPH + H(+) = (3R)-hydroxyhexanoyl-[ACP] + NADP(+)</text>
        <dbReference type="Rhea" id="RHEA:41824"/>
        <dbReference type="Rhea" id="RHEA-COMP:9629"/>
        <dbReference type="Rhea" id="RHEA-COMP:9630"/>
        <dbReference type="ChEBI" id="CHEBI:15378"/>
        <dbReference type="ChEBI" id="CHEBI:57783"/>
        <dbReference type="ChEBI" id="CHEBI:58349"/>
        <dbReference type="ChEBI" id="CHEBI:78456"/>
        <dbReference type="ChEBI" id="CHEBI:78457"/>
    </reaction>
    <physiologicalReaction direction="left-to-right" evidence="36">
        <dbReference type="Rhea" id="RHEA:41825"/>
    </physiologicalReaction>
</comment>
<evidence type="ECO:0000256" key="32">
    <source>
        <dbReference type="ARBA" id="ARBA00048281"/>
    </source>
</evidence>
<comment type="catalytic activity">
    <reaction evidence="24">
        <text>tetradecanoyl-[ACP] + malonyl-[ACP] + H(+) = 3-oxohexadecanoyl-[ACP] + holo-[ACP] + CO2</text>
        <dbReference type="Rhea" id="RHEA:41900"/>
        <dbReference type="Rhea" id="RHEA-COMP:9623"/>
        <dbReference type="Rhea" id="RHEA-COMP:9648"/>
        <dbReference type="Rhea" id="RHEA-COMP:9649"/>
        <dbReference type="Rhea" id="RHEA-COMP:9685"/>
        <dbReference type="ChEBI" id="CHEBI:15378"/>
        <dbReference type="ChEBI" id="CHEBI:16526"/>
        <dbReference type="ChEBI" id="CHEBI:64479"/>
        <dbReference type="ChEBI" id="CHEBI:78449"/>
        <dbReference type="ChEBI" id="CHEBI:78477"/>
        <dbReference type="ChEBI" id="CHEBI:78478"/>
    </reaction>
    <physiologicalReaction direction="left-to-right" evidence="24">
        <dbReference type="Rhea" id="RHEA:41901"/>
    </physiologicalReaction>
</comment>
<dbReference type="Gene3D" id="3.40.50.11460">
    <property type="match status" value="1"/>
</dbReference>
<dbReference type="FunFam" id="3.40.366.10:FF:000002">
    <property type="entry name" value="Probable polyketide synthase 2"/>
    <property type="match status" value="1"/>
</dbReference>
<comment type="catalytic activity">
    <reaction evidence="13">
        <text>(3R)-hydroxydecanoyl-[ACP] = (2E)-decenoyl-[ACP] + H2O</text>
        <dbReference type="Rhea" id="RHEA:41860"/>
        <dbReference type="Rhea" id="RHEA-COMP:9638"/>
        <dbReference type="Rhea" id="RHEA-COMP:9639"/>
        <dbReference type="ChEBI" id="CHEBI:15377"/>
        <dbReference type="ChEBI" id="CHEBI:78466"/>
        <dbReference type="ChEBI" id="CHEBI:78467"/>
    </reaction>
    <physiologicalReaction direction="left-to-right" evidence="13">
        <dbReference type="Rhea" id="RHEA:41861"/>
    </physiologicalReaction>
</comment>
<dbReference type="SUPFAM" id="SSF52151">
    <property type="entry name" value="FabD/lysophospholipase-like"/>
    <property type="match status" value="2"/>
</dbReference>
<comment type="catalytic activity">
    <reaction evidence="48">
        <text>(2E)-decenoyl-[ACP] + NADPH + H(+) = decanoyl-[ACP] + NADP(+)</text>
        <dbReference type="Rhea" id="RHEA:41864"/>
        <dbReference type="Rhea" id="RHEA-COMP:9639"/>
        <dbReference type="Rhea" id="RHEA-COMP:9640"/>
        <dbReference type="ChEBI" id="CHEBI:15378"/>
        <dbReference type="ChEBI" id="CHEBI:57783"/>
        <dbReference type="ChEBI" id="CHEBI:58349"/>
        <dbReference type="ChEBI" id="CHEBI:78467"/>
        <dbReference type="ChEBI" id="CHEBI:78468"/>
    </reaction>
    <physiologicalReaction direction="left-to-right" evidence="48">
        <dbReference type="Rhea" id="RHEA:41865"/>
    </physiologicalReaction>
</comment>
<feature type="region of interest" description="Disordered" evidence="51">
    <location>
        <begin position="888"/>
        <end position="909"/>
    </location>
</feature>
<comment type="catalytic activity">
    <reaction evidence="42">
        <text>decanoyl-[ACP] + malonyl-[ACP] + H(+) = 3-oxododecanoyl-[ACP] + holo-[ACP] + CO2</text>
        <dbReference type="Rhea" id="RHEA:41868"/>
        <dbReference type="Rhea" id="RHEA-COMP:9623"/>
        <dbReference type="Rhea" id="RHEA-COMP:9640"/>
        <dbReference type="Rhea" id="RHEA-COMP:9641"/>
        <dbReference type="Rhea" id="RHEA-COMP:9685"/>
        <dbReference type="ChEBI" id="CHEBI:15378"/>
        <dbReference type="ChEBI" id="CHEBI:16526"/>
        <dbReference type="ChEBI" id="CHEBI:64479"/>
        <dbReference type="ChEBI" id="CHEBI:78449"/>
        <dbReference type="ChEBI" id="CHEBI:78468"/>
        <dbReference type="ChEBI" id="CHEBI:78469"/>
    </reaction>
    <physiologicalReaction direction="left-to-right" evidence="42">
        <dbReference type="Rhea" id="RHEA:41869"/>
    </physiologicalReaction>
</comment>
<evidence type="ECO:0000256" key="48">
    <source>
        <dbReference type="ARBA" id="ARBA00049521"/>
    </source>
</evidence>
<dbReference type="PROSITE" id="PS00012">
    <property type="entry name" value="PHOSPHOPANTETHEINE"/>
    <property type="match status" value="1"/>
</dbReference>
<evidence type="ECO:0000256" key="11">
    <source>
        <dbReference type="ARBA" id="ARBA00023351"/>
    </source>
</evidence>
<evidence type="ECO:0000256" key="43">
    <source>
        <dbReference type="ARBA" id="ARBA00049171"/>
    </source>
</evidence>
<comment type="catalytic activity">
    <reaction evidence="30">
        <text>acetyl-[ACP] + malonyl-[ACP] + H(+) = 3-oxobutanoyl-[ACP] + holo-[ACP] + CO2</text>
        <dbReference type="Rhea" id="RHEA:41800"/>
        <dbReference type="Rhea" id="RHEA-COMP:9621"/>
        <dbReference type="Rhea" id="RHEA-COMP:9623"/>
        <dbReference type="Rhea" id="RHEA-COMP:9625"/>
        <dbReference type="Rhea" id="RHEA-COMP:9685"/>
        <dbReference type="ChEBI" id="CHEBI:15378"/>
        <dbReference type="ChEBI" id="CHEBI:16526"/>
        <dbReference type="ChEBI" id="CHEBI:64479"/>
        <dbReference type="ChEBI" id="CHEBI:78446"/>
        <dbReference type="ChEBI" id="CHEBI:78449"/>
        <dbReference type="ChEBI" id="CHEBI:78450"/>
    </reaction>
    <physiologicalReaction direction="left-to-right" evidence="30">
        <dbReference type="Rhea" id="RHEA:41801"/>
    </physiologicalReaction>
</comment>
<evidence type="ECO:0000256" key="20">
    <source>
        <dbReference type="ARBA" id="ARBA00047300"/>
    </source>
</evidence>
<dbReference type="SMART" id="SM00823">
    <property type="entry name" value="PKS_PP"/>
    <property type="match status" value="1"/>
</dbReference>
<dbReference type="SMART" id="SM00824">
    <property type="entry name" value="PKS_TE"/>
    <property type="match status" value="1"/>
</dbReference>
<dbReference type="GO" id="GO:0004312">
    <property type="term" value="F:fatty acid synthase activity"/>
    <property type="evidence" value="ECO:0007669"/>
    <property type="project" value="TreeGrafter"/>
</dbReference>
<comment type="catalytic activity">
    <reaction evidence="21">
        <text>hexanoyl-[ACP] + malonyl-[ACP] + H(+) = 3-oxooctanoyl-[ACP] + holo-[ACP] + CO2</text>
        <dbReference type="Rhea" id="RHEA:41836"/>
        <dbReference type="Rhea" id="RHEA-COMP:9623"/>
        <dbReference type="Rhea" id="RHEA-COMP:9632"/>
        <dbReference type="Rhea" id="RHEA-COMP:9633"/>
        <dbReference type="Rhea" id="RHEA-COMP:9685"/>
        <dbReference type="ChEBI" id="CHEBI:15378"/>
        <dbReference type="ChEBI" id="CHEBI:16526"/>
        <dbReference type="ChEBI" id="CHEBI:64479"/>
        <dbReference type="ChEBI" id="CHEBI:78449"/>
        <dbReference type="ChEBI" id="CHEBI:78459"/>
        <dbReference type="ChEBI" id="CHEBI:78460"/>
    </reaction>
    <physiologicalReaction direction="left-to-right" evidence="21">
        <dbReference type="Rhea" id="RHEA:41837"/>
    </physiologicalReaction>
</comment>
<comment type="pathway">
    <text evidence="1">Lipid metabolism.</text>
</comment>
<feature type="active site" description="Proton donor; for dehydratase activity" evidence="50">
    <location>
        <position position="1559"/>
    </location>
</feature>
<evidence type="ECO:0000256" key="46">
    <source>
        <dbReference type="ARBA" id="ARBA00049422"/>
    </source>
</evidence>
<dbReference type="InterPro" id="IPR001031">
    <property type="entry name" value="Thioesterase"/>
</dbReference>
<dbReference type="InterPro" id="IPR036291">
    <property type="entry name" value="NAD(P)-bd_dom_sf"/>
</dbReference>
<dbReference type="Gene3D" id="3.90.180.10">
    <property type="entry name" value="Medium-chain alcohol dehydrogenases, catalytic domain"/>
    <property type="match status" value="1"/>
</dbReference>
<dbReference type="Pfam" id="PF21089">
    <property type="entry name" value="PKS_DH_N"/>
    <property type="match status" value="1"/>
</dbReference>
<evidence type="ECO:0000256" key="26">
    <source>
        <dbReference type="ARBA" id="ARBA00047578"/>
    </source>
</evidence>
<dbReference type="InterPro" id="IPR049552">
    <property type="entry name" value="PKS_DH_N"/>
</dbReference>